<dbReference type="Proteomes" id="UP000324222">
    <property type="component" value="Unassembled WGS sequence"/>
</dbReference>
<evidence type="ECO:0000313" key="1">
    <source>
        <dbReference type="EMBL" id="MPC50161.1"/>
    </source>
</evidence>
<protein>
    <submittedName>
        <fullName evidence="1">Uncharacterized protein</fullName>
    </submittedName>
</protein>
<reference evidence="1 2" key="1">
    <citation type="submission" date="2019-05" db="EMBL/GenBank/DDBJ databases">
        <title>Another draft genome of Portunus trituberculatus and its Hox gene families provides insights of decapod evolution.</title>
        <authorList>
            <person name="Jeong J.-H."/>
            <person name="Song I."/>
            <person name="Kim S."/>
            <person name="Choi T."/>
            <person name="Kim D."/>
            <person name="Ryu S."/>
            <person name="Kim W."/>
        </authorList>
    </citation>
    <scope>NUCLEOTIDE SEQUENCE [LARGE SCALE GENOMIC DNA]</scope>
    <source>
        <tissue evidence="1">Muscle</tissue>
    </source>
</reference>
<keyword evidence="2" id="KW-1185">Reference proteome</keyword>
<sequence>MILSVQQEMVPVTSCYTIHSVRKKPVQGHVVHFFPKNLKDPTNTTIFRQAPSTLTANTVNNNCDMAPDEV</sequence>
<dbReference type="OrthoDB" id="1850764at2759"/>
<dbReference type="EMBL" id="VSRR010009315">
    <property type="protein sequence ID" value="MPC50161.1"/>
    <property type="molecule type" value="Genomic_DNA"/>
</dbReference>
<gene>
    <name evidence="1" type="ORF">E2C01_043984</name>
</gene>
<dbReference type="AlphaFoldDB" id="A0A5B7FRX2"/>
<name>A0A5B7FRX2_PORTR</name>
<evidence type="ECO:0000313" key="2">
    <source>
        <dbReference type="Proteomes" id="UP000324222"/>
    </source>
</evidence>
<accession>A0A5B7FRX2</accession>
<organism evidence="1 2">
    <name type="scientific">Portunus trituberculatus</name>
    <name type="common">Swimming crab</name>
    <name type="synonym">Neptunus trituberculatus</name>
    <dbReference type="NCBI Taxonomy" id="210409"/>
    <lineage>
        <taxon>Eukaryota</taxon>
        <taxon>Metazoa</taxon>
        <taxon>Ecdysozoa</taxon>
        <taxon>Arthropoda</taxon>
        <taxon>Crustacea</taxon>
        <taxon>Multicrustacea</taxon>
        <taxon>Malacostraca</taxon>
        <taxon>Eumalacostraca</taxon>
        <taxon>Eucarida</taxon>
        <taxon>Decapoda</taxon>
        <taxon>Pleocyemata</taxon>
        <taxon>Brachyura</taxon>
        <taxon>Eubrachyura</taxon>
        <taxon>Portunoidea</taxon>
        <taxon>Portunidae</taxon>
        <taxon>Portuninae</taxon>
        <taxon>Portunus</taxon>
    </lineage>
</organism>
<proteinExistence type="predicted"/>
<comment type="caution">
    <text evidence="1">The sequence shown here is derived from an EMBL/GenBank/DDBJ whole genome shotgun (WGS) entry which is preliminary data.</text>
</comment>